<dbReference type="AlphaFoldDB" id="A0A9J6GC75"/>
<dbReference type="PROSITE" id="PS51257">
    <property type="entry name" value="PROKAR_LIPOPROTEIN"/>
    <property type="match status" value="1"/>
</dbReference>
<reference evidence="2 3" key="1">
    <citation type="journal article" date="2020" name="Cell">
        <title>Large-Scale Comparative Analyses of Tick Genomes Elucidate Their Genetic Diversity and Vector Capacities.</title>
        <authorList>
            <consortium name="Tick Genome and Microbiome Consortium (TIGMIC)"/>
            <person name="Jia N."/>
            <person name="Wang J."/>
            <person name="Shi W."/>
            <person name="Du L."/>
            <person name="Sun Y."/>
            <person name="Zhan W."/>
            <person name="Jiang J.F."/>
            <person name="Wang Q."/>
            <person name="Zhang B."/>
            <person name="Ji P."/>
            <person name="Bell-Sakyi L."/>
            <person name="Cui X.M."/>
            <person name="Yuan T.T."/>
            <person name="Jiang B.G."/>
            <person name="Yang W.F."/>
            <person name="Lam T.T."/>
            <person name="Chang Q.C."/>
            <person name="Ding S.J."/>
            <person name="Wang X.J."/>
            <person name="Zhu J.G."/>
            <person name="Ruan X.D."/>
            <person name="Zhao L."/>
            <person name="Wei J.T."/>
            <person name="Ye R.Z."/>
            <person name="Que T.C."/>
            <person name="Du C.H."/>
            <person name="Zhou Y.H."/>
            <person name="Cheng J.X."/>
            <person name="Dai P.F."/>
            <person name="Guo W.B."/>
            <person name="Han X.H."/>
            <person name="Huang E.J."/>
            <person name="Li L.F."/>
            <person name="Wei W."/>
            <person name="Gao Y.C."/>
            <person name="Liu J.Z."/>
            <person name="Shao H.Z."/>
            <person name="Wang X."/>
            <person name="Wang C.C."/>
            <person name="Yang T.C."/>
            <person name="Huo Q.B."/>
            <person name="Li W."/>
            <person name="Chen H.Y."/>
            <person name="Chen S.E."/>
            <person name="Zhou L.G."/>
            <person name="Ni X.B."/>
            <person name="Tian J.H."/>
            <person name="Sheng Y."/>
            <person name="Liu T."/>
            <person name="Pan Y.S."/>
            <person name="Xia L.Y."/>
            <person name="Li J."/>
            <person name="Zhao F."/>
            <person name="Cao W.C."/>
        </authorList>
    </citation>
    <scope>NUCLEOTIDE SEQUENCE [LARGE SCALE GENOMIC DNA]</scope>
    <source>
        <strain evidence="2">HaeL-2018</strain>
    </source>
</reference>
<dbReference type="VEuPathDB" id="VectorBase:HLOH_055741"/>
<name>A0A9J6GC75_HAELO</name>
<dbReference type="Proteomes" id="UP000821853">
    <property type="component" value="Chromosome 3"/>
</dbReference>
<sequence length="284" mass="31866">MKVHSCESGFNAACGIAGCAASFRRYLAYRQHVYRKHAVAAGIKPRTSTHASASGDDNPGGGVQEEPSFHAASPPSEERNDNSVNDNEPSNPHEIQKQLALFYFRITEKLKLPSSTADEVFTTMKSLMQQLLDYNIHQTLRFLEEENVQEAGIKNLQAFLNATSIITDIFSELGSIHMRKKYLIEHFAYTDVEQLPLETGTAHDTFCYIPITNVLSSFLQTHSMFECFTQPLSSSQIELLTDFMDGDFFSQNYFLIHDADSRTIFLLVYTDELVITNPLGSTAL</sequence>
<evidence type="ECO:0000313" key="2">
    <source>
        <dbReference type="EMBL" id="KAH9372056.1"/>
    </source>
</evidence>
<gene>
    <name evidence="2" type="ORF">HPB48_018999</name>
</gene>
<organism evidence="2 3">
    <name type="scientific">Haemaphysalis longicornis</name>
    <name type="common">Bush tick</name>
    <dbReference type="NCBI Taxonomy" id="44386"/>
    <lineage>
        <taxon>Eukaryota</taxon>
        <taxon>Metazoa</taxon>
        <taxon>Ecdysozoa</taxon>
        <taxon>Arthropoda</taxon>
        <taxon>Chelicerata</taxon>
        <taxon>Arachnida</taxon>
        <taxon>Acari</taxon>
        <taxon>Parasitiformes</taxon>
        <taxon>Ixodida</taxon>
        <taxon>Ixodoidea</taxon>
        <taxon>Ixodidae</taxon>
        <taxon>Haemaphysalinae</taxon>
        <taxon>Haemaphysalis</taxon>
    </lineage>
</organism>
<keyword evidence="3" id="KW-1185">Reference proteome</keyword>
<comment type="caution">
    <text evidence="2">The sequence shown here is derived from an EMBL/GenBank/DDBJ whole genome shotgun (WGS) entry which is preliminary data.</text>
</comment>
<dbReference type="EMBL" id="JABSTR010000005">
    <property type="protein sequence ID" value="KAH9372056.1"/>
    <property type="molecule type" value="Genomic_DNA"/>
</dbReference>
<feature type="region of interest" description="Disordered" evidence="1">
    <location>
        <begin position="44"/>
        <end position="92"/>
    </location>
</feature>
<dbReference type="OrthoDB" id="9995178at2759"/>
<protein>
    <submittedName>
        <fullName evidence="2">Uncharacterized protein</fullName>
    </submittedName>
</protein>
<evidence type="ECO:0000313" key="3">
    <source>
        <dbReference type="Proteomes" id="UP000821853"/>
    </source>
</evidence>
<accession>A0A9J6GC75</accession>
<dbReference type="OMA" id="KETEMCH"/>
<evidence type="ECO:0000256" key="1">
    <source>
        <dbReference type="SAM" id="MobiDB-lite"/>
    </source>
</evidence>
<proteinExistence type="predicted"/>